<dbReference type="InterPro" id="IPR025194">
    <property type="entry name" value="RodZ-like_C"/>
</dbReference>
<dbReference type="SMART" id="SM00530">
    <property type="entry name" value="HTH_XRE"/>
    <property type="match status" value="1"/>
</dbReference>
<name>A0ABS7FL29_9NEIS</name>
<comment type="caution">
    <text evidence="2">The sequence shown here is derived from an EMBL/GenBank/DDBJ whole genome shotgun (WGS) entry which is preliminary data.</text>
</comment>
<dbReference type="Proteomes" id="UP000711178">
    <property type="component" value="Unassembled WGS sequence"/>
</dbReference>
<dbReference type="PANTHER" id="PTHR34475">
    <property type="match status" value="1"/>
</dbReference>
<dbReference type="InterPro" id="IPR001387">
    <property type="entry name" value="Cro/C1-type_HTH"/>
</dbReference>
<evidence type="ECO:0000313" key="3">
    <source>
        <dbReference type="Proteomes" id="UP000711178"/>
    </source>
</evidence>
<dbReference type="RefSeq" id="WP_043576298.1">
    <property type="nucleotide sequence ID" value="NZ_CP142381.1"/>
</dbReference>
<protein>
    <submittedName>
        <fullName evidence="2">DUF4115 domain-containing protein</fullName>
    </submittedName>
</protein>
<sequence length="318" mass="32588">MEKKIEHHDSPMPSGIGARLKAAREAAGLGLGEVADRLKLSLRQLDAIERDDFDALPGATFVRGFVRNYARFLEVDPEPLMQALEQHFPSAVNEVANLVKGTAARETAHEAEEPEPAPAGGGAGKWLALLVVAAALAGGGAWYANRDADSAAKQAGSADNQLAPMLTQQREASAAQAVAPAADKAASAPVAAAPAPAAQGKPQASAPQAAAKPVAKPVASAAAAVKVAKPAAASAPQAEGSDRVSVNVKDAAWVSVQDANGRRLIYQVMQPGNATEVTGLAPFKVVVGNASQVELNYNGKPVDLSGKIRGTTAKIQLK</sequence>
<dbReference type="SUPFAM" id="SSF47413">
    <property type="entry name" value="lambda repressor-like DNA-binding domains"/>
    <property type="match status" value="1"/>
</dbReference>
<dbReference type="InterPro" id="IPR050400">
    <property type="entry name" value="Bact_Cytoskel_RodZ"/>
</dbReference>
<dbReference type="InterPro" id="IPR010982">
    <property type="entry name" value="Lambda_DNA-bd_dom_sf"/>
</dbReference>
<dbReference type="GeneID" id="89684799"/>
<dbReference type="CDD" id="cd00093">
    <property type="entry name" value="HTH_XRE"/>
    <property type="match status" value="1"/>
</dbReference>
<accession>A0ABS7FL29</accession>
<dbReference type="Gene3D" id="1.10.260.40">
    <property type="entry name" value="lambda repressor-like DNA-binding domains"/>
    <property type="match status" value="1"/>
</dbReference>
<dbReference type="Pfam" id="PF13464">
    <property type="entry name" value="RodZ_C"/>
    <property type="match status" value="1"/>
</dbReference>
<dbReference type="Pfam" id="PF13413">
    <property type="entry name" value="HTH_25"/>
    <property type="match status" value="1"/>
</dbReference>
<dbReference type="EMBL" id="JAHDTB010000036">
    <property type="protein sequence ID" value="MBW8290170.1"/>
    <property type="molecule type" value="Genomic_DNA"/>
</dbReference>
<reference evidence="2 3" key="1">
    <citation type="submission" date="2021-05" db="EMBL/GenBank/DDBJ databases">
        <title>Draft Whole Genome Sequencing Of Biosensor Chromobacterium violaceum Strain CV026 Reveals A Regulatory RNA In Chromobacterium violaceum Phenotype Regulatory Network.</title>
        <authorList>
            <person name="Hong K.W."/>
            <person name="Chan K.G."/>
            <person name="Chang C.-Y."/>
        </authorList>
    </citation>
    <scope>NUCLEOTIDE SEQUENCE [LARGE SCALE GENOMIC DNA]</scope>
    <source>
        <strain evidence="2 3">ATCC 31532</strain>
    </source>
</reference>
<evidence type="ECO:0000313" key="2">
    <source>
        <dbReference type="EMBL" id="MBW8290170.1"/>
    </source>
</evidence>
<keyword evidence="3" id="KW-1185">Reference proteome</keyword>
<organism evidence="2 3">
    <name type="scientific">Chromobacterium subtsugae</name>
    <dbReference type="NCBI Taxonomy" id="251747"/>
    <lineage>
        <taxon>Bacteria</taxon>
        <taxon>Pseudomonadati</taxon>
        <taxon>Pseudomonadota</taxon>
        <taxon>Betaproteobacteria</taxon>
        <taxon>Neisseriales</taxon>
        <taxon>Chromobacteriaceae</taxon>
        <taxon>Chromobacterium</taxon>
    </lineage>
</organism>
<dbReference type="PANTHER" id="PTHR34475:SF1">
    <property type="entry name" value="CYTOSKELETON PROTEIN RODZ"/>
    <property type="match status" value="1"/>
</dbReference>
<proteinExistence type="predicted"/>
<evidence type="ECO:0000259" key="1">
    <source>
        <dbReference type="SMART" id="SM00530"/>
    </source>
</evidence>
<feature type="domain" description="HTH cro/C1-type" evidence="1">
    <location>
        <begin position="19"/>
        <end position="80"/>
    </location>
</feature>
<gene>
    <name evidence="2" type="ORF">KIF53_21230</name>
</gene>